<keyword evidence="1" id="KW-0862">Zinc</keyword>
<dbReference type="EMBL" id="QEFC01003413">
    <property type="protein sequence ID" value="KAE9448537.1"/>
    <property type="molecule type" value="Genomic_DNA"/>
</dbReference>
<feature type="compositionally biased region" description="Polar residues" evidence="2">
    <location>
        <begin position="57"/>
        <end position="68"/>
    </location>
</feature>
<dbReference type="InterPro" id="IPR001878">
    <property type="entry name" value="Znf_CCHC"/>
</dbReference>
<dbReference type="Proteomes" id="UP000428333">
    <property type="component" value="Linkage Group LG12"/>
</dbReference>
<keyword evidence="1" id="KW-0863">Zinc-finger</keyword>
<feature type="domain" description="CCHC-type" evidence="3">
    <location>
        <begin position="320"/>
        <end position="334"/>
    </location>
</feature>
<feature type="compositionally biased region" description="Acidic residues" evidence="2">
    <location>
        <begin position="117"/>
        <end position="127"/>
    </location>
</feature>
<feature type="region of interest" description="Disordered" evidence="2">
    <location>
        <begin position="392"/>
        <end position="505"/>
    </location>
</feature>
<feature type="compositionally biased region" description="Basic and acidic residues" evidence="2">
    <location>
        <begin position="69"/>
        <end position="82"/>
    </location>
</feature>
<dbReference type="PANTHER" id="PTHR31286:SF99">
    <property type="entry name" value="DUF4283 DOMAIN-CONTAINING PROTEIN"/>
    <property type="match status" value="1"/>
</dbReference>
<feature type="region of interest" description="Disordered" evidence="2">
    <location>
        <begin position="115"/>
        <end position="135"/>
    </location>
</feature>
<dbReference type="PROSITE" id="PS50158">
    <property type="entry name" value="ZF_CCHC"/>
    <property type="match status" value="1"/>
</dbReference>
<evidence type="ECO:0000313" key="5">
    <source>
        <dbReference type="Proteomes" id="UP000428333"/>
    </source>
</evidence>
<dbReference type="OrthoDB" id="1096772at2759"/>
<reference evidence="4 5" key="1">
    <citation type="journal article" date="2019" name="Genome Biol. Evol.">
        <title>The Rhododendron genome and chromosomal organization provide insight into shared whole-genome duplications across the heath family (Ericaceae).</title>
        <authorList>
            <person name="Soza V.L."/>
            <person name="Lindsley D."/>
            <person name="Waalkes A."/>
            <person name="Ramage E."/>
            <person name="Patwardhan R.P."/>
            <person name="Burton J.N."/>
            <person name="Adey A."/>
            <person name="Kumar A."/>
            <person name="Qiu R."/>
            <person name="Shendure J."/>
            <person name="Hall B."/>
        </authorList>
    </citation>
    <scope>NUCLEOTIDE SEQUENCE [LARGE SCALE GENOMIC DNA]</scope>
    <source>
        <strain evidence="4">RSF 1966-606</strain>
    </source>
</reference>
<proteinExistence type="predicted"/>
<name>A0A6A4L046_9ERIC</name>
<dbReference type="Pfam" id="PF14111">
    <property type="entry name" value="DUF4283"/>
    <property type="match status" value="1"/>
</dbReference>
<dbReference type="InterPro" id="IPR040256">
    <property type="entry name" value="At4g02000-like"/>
</dbReference>
<accession>A0A6A4L046</accession>
<feature type="compositionally biased region" description="Polar residues" evidence="2">
    <location>
        <begin position="401"/>
        <end position="417"/>
    </location>
</feature>
<dbReference type="PANTHER" id="PTHR31286">
    <property type="entry name" value="GLYCINE-RICH CELL WALL STRUCTURAL PROTEIN 1.8-LIKE"/>
    <property type="match status" value="1"/>
</dbReference>
<dbReference type="AlphaFoldDB" id="A0A6A4L046"/>
<feature type="region of interest" description="Disordered" evidence="2">
    <location>
        <begin position="1"/>
        <end position="82"/>
    </location>
</feature>
<evidence type="ECO:0000256" key="1">
    <source>
        <dbReference type="PROSITE-ProRule" id="PRU00047"/>
    </source>
</evidence>
<sequence>MSAPHPPSIDPSPDLKSQSPEEIDHLERSTKKVKNSPFGGAPLDPATPMESKETPVSDIQSQEISMETKTPDTEIAMENKVESPKFTSKLSFAGALMNDKPPALSEDEIAKRFAEFPDSDDEDEMDSDGPPPATKSRIKITFSKEHLKRIRANWKGCLIIKLLGKNIGFKVLMDKLNHLWNLEGTIVPVDVGLGFYVIRFESKVDYLRVYMGGPWIIQDHYLTVRKWHSDFKADMAVAAKTAIWVRLPLLPMEYYDETTLDVIAEKLGKRLKVDNKTVISARGSYARICVELDLSKPLEPSVAVGKFDYLLEYEHIHLICFSCGRVGHRKEACRHSPAAGDPASVSVPTVDATGKADASIVKFNGQVNEGGPEEIGFGEWMLVTRKPRWPNRPASLVKPEAQNQGFKYRSNNQQTPLETDRPGPSVAQSGPSFKRGPVSRNSALPNVAQQKNTNSKTSSDPKGSRFTTLNGSDSENRPQPVLVPIKSTPVQKQKGKGHISQGASTPHKVFAAVNDIIVDLEVENPSRPSPHNPSSSATPPLHRPPSSWNLIYPWWTPLS</sequence>
<evidence type="ECO:0000313" key="4">
    <source>
        <dbReference type="EMBL" id="KAE9448537.1"/>
    </source>
</evidence>
<dbReference type="GO" id="GO:0003676">
    <property type="term" value="F:nucleic acid binding"/>
    <property type="evidence" value="ECO:0007669"/>
    <property type="project" value="InterPro"/>
</dbReference>
<evidence type="ECO:0000259" key="3">
    <source>
        <dbReference type="PROSITE" id="PS50158"/>
    </source>
</evidence>
<feature type="compositionally biased region" description="Pro residues" evidence="2">
    <location>
        <begin position="1"/>
        <end position="10"/>
    </location>
</feature>
<feature type="non-terminal residue" evidence="4">
    <location>
        <position position="1"/>
    </location>
</feature>
<comment type="caution">
    <text evidence="4">The sequence shown here is derived from an EMBL/GenBank/DDBJ whole genome shotgun (WGS) entry which is preliminary data.</text>
</comment>
<protein>
    <recommendedName>
        <fullName evidence="3">CCHC-type domain-containing protein</fullName>
    </recommendedName>
</protein>
<feature type="compositionally biased region" description="Polar residues" evidence="2">
    <location>
        <begin position="439"/>
        <end position="473"/>
    </location>
</feature>
<organism evidence="4 5">
    <name type="scientific">Rhododendron williamsianum</name>
    <dbReference type="NCBI Taxonomy" id="262921"/>
    <lineage>
        <taxon>Eukaryota</taxon>
        <taxon>Viridiplantae</taxon>
        <taxon>Streptophyta</taxon>
        <taxon>Embryophyta</taxon>
        <taxon>Tracheophyta</taxon>
        <taxon>Spermatophyta</taxon>
        <taxon>Magnoliopsida</taxon>
        <taxon>eudicotyledons</taxon>
        <taxon>Gunneridae</taxon>
        <taxon>Pentapetalae</taxon>
        <taxon>asterids</taxon>
        <taxon>Ericales</taxon>
        <taxon>Ericaceae</taxon>
        <taxon>Ericoideae</taxon>
        <taxon>Rhodoreae</taxon>
        <taxon>Rhododendron</taxon>
    </lineage>
</organism>
<keyword evidence="1" id="KW-0479">Metal-binding</keyword>
<keyword evidence="5" id="KW-1185">Reference proteome</keyword>
<gene>
    <name evidence="4" type="ORF">C3L33_19556</name>
</gene>
<feature type="region of interest" description="Disordered" evidence="2">
    <location>
        <begin position="523"/>
        <end position="546"/>
    </location>
</feature>
<dbReference type="InterPro" id="IPR025558">
    <property type="entry name" value="DUF4283"/>
</dbReference>
<dbReference type="GO" id="GO:0008270">
    <property type="term" value="F:zinc ion binding"/>
    <property type="evidence" value="ECO:0007669"/>
    <property type="project" value="UniProtKB-KW"/>
</dbReference>
<evidence type="ECO:0000256" key="2">
    <source>
        <dbReference type="SAM" id="MobiDB-lite"/>
    </source>
</evidence>